<feature type="signal peptide" evidence="1">
    <location>
        <begin position="1"/>
        <end position="24"/>
    </location>
</feature>
<accession>A0ABR3YXK0</accession>
<gene>
    <name evidence="2" type="ORF">Cpir12675_004463</name>
</gene>
<evidence type="ECO:0000313" key="2">
    <source>
        <dbReference type="EMBL" id="KAL1892575.1"/>
    </source>
</evidence>
<feature type="chain" id="PRO_5047286657" evidence="1">
    <location>
        <begin position="25"/>
        <end position="82"/>
    </location>
</feature>
<reference evidence="2 3" key="1">
    <citation type="journal article" date="2024" name="IMA Fungus">
        <title>IMA Genome - F19 : A genome assembly and annotation guide to empower mycologists, including annotated draft genome sequences of Ceratocystis pirilliformis, Diaporthe australafricana, Fusarium ophioides, Paecilomyces lecythidis, and Sporothrix stenoceras.</title>
        <authorList>
            <person name="Aylward J."/>
            <person name="Wilson A.M."/>
            <person name="Visagie C.M."/>
            <person name="Spraker J."/>
            <person name="Barnes I."/>
            <person name="Buitendag C."/>
            <person name="Ceriani C."/>
            <person name="Del Mar Angel L."/>
            <person name="du Plessis D."/>
            <person name="Fuchs T."/>
            <person name="Gasser K."/>
            <person name="Kramer D."/>
            <person name="Li W."/>
            <person name="Munsamy K."/>
            <person name="Piso A."/>
            <person name="Price J.L."/>
            <person name="Sonnekus B."/>
            <person name="Thomas C."/>
            <person name="van der Nest A."/>
            <person name="van Dijk A."/>
            <person name="van Heerden A."/>
            <person name="van Vuuren N."/>
            <person name="Yilmaz N."/>
            <person name="Duong T.A."/>
            <person name="van der Merwe N.A."/>
            <person name="Wingfield M.J."/>
            <person name="Wingfield B.D."/>
        </authorList>
    </citation>
    <scope>NUCLEOTIDE SEQUENCE [LARGE SCALE GENOMIC DNA]</scope>
    <source>
        <strain evidence="2 3">CMW 12675</strain>
    </source>
</reference>
<comment type="caution">
    <text evidence="2">The sequence shown here is derived from an EMBL/GenBank/DDBJ whole genome shotgun (WGS) entry which is preliminary data.</text>
</comment>
<keyword evidence="3" id="KW-1185">Reference proteome</keyword>
<feature type="non-terminal residue" evidence="2">
    <location>
        <position position="1"/>
    </location>
</feature>
<sequence length="82" mass="8697">NYHSTTMQSWTVTLLLAIAGSALAARSSDVQNVGGTKLDVDASSGAEYNNCGFVDSPVGMVCFCIVDDVPVMVEYEICLDDD</sequence>
<dbReference type="Proteomes" id="UP001583280">
    <property type="component" value="Unassembled WGS sequence"/>
</dbReference>
<keyword evidence="1" id="KW-0732">Signal</keyword>
<organism evidence="2 3">
    <name type="scientific">Ceratocystis pirilliformis</name>
    <dbReference type="NCBI Taxonomy" id="259994"/>
    <lineage>
        <taxon>Eukaryota</taxon>
        <taxon>Fungi</taxon>
        <taxon>Dikarya</taxon>
        <taxon>Ascomycota</taxon>
        <taxon>Pezizomycotina</taxon>
        <taxon>Sordariomycetes</taxon>
        <taxon>Hypocreomycetidae</taxon>
        <taxon>Microascales</taxon>
        <taxon>Ceratocystidaceae</taxon>
        <taxon>Ceratocystis</taxon>
    </lineage>
</organism>
<protein>
    <submittedName>
        <fullName evidence="2">Uncharacterized protein</fullName>
    </submittedName>
</protein>
<name>A0ABR3YXK0_9PEZI</name>
<evidence type="ECO:0000313" key="3">
    <source>
        <dbReference type="Proteomes" id="UP001583280"/>
    </source>
</evidence>
<evidence type="ECO:0000256" key="1">
    <source>
        <dbReference type="SAM" id="SignalP"/>
    </source>
</evidence>
<proteinExistence type="predicted"/>
<dbReference type="EMBL" id="JAWDJO010000127">
    <property type="protein sequence ID" value="KAL1892575.1"/>
    <property type="molecule type" value="Genomic_DNA"/>
</dbReference>